<evidence type="ECO:0000259" key="13">
    <source>
        <dbReference type="PROSITE" id="PS50109"/>
    </source>
</evidence>
<keyword evidence="7 12" id="KW-0812">Transmembrane</keyword>
<evidence type="ECO:0000256" key="1">
    <source>
        <dbReference type="ARBA" id="ARBA00000085"/>
    </source>
</evidence>
<keyword evidence="5" id="KW-0597">Phosphoprotein</keyword>
<dbReference type="Pfam" id="PF02518">
    <property type="entry name" value="HATPase_c"/>
    <property type="match status" value="1"/>
</dbReference>
<keyword evidence="16" id="KW-1185">Reference proteome</keyword>
<dbReference type="InterPro" id="IPR003661">
    <property type="entry name" value="HisK_dim/P_dom"/>
</dbReference>
<dbReference type="InterPro" id="IPR003594">
    <property type="entry name" value="HATPase_dom"/>
</dbReference>
<dbReference type="CDD" id="cd00082">
    <property type="entry name" value="HisKA"/>
    <property type="match status" value="1"/>
</dbReference>
<dbReference type="CDD" id="cd00075">
    <property type="entry name" value="HATPase"/>
    <property type="match status" value="1"/>
</dbReference>
<dbReference type="SUPFAM" id="SSF158472">
    <property type="entry name" value="HAMP domain-like"/>
    <property type="match status" value="1"/>
</dbReference>
<dbReference type="Pfam" id="PF00512">
    <property type="entry name" value="HisKA"/>
    <property type="match status" value="1"/>
</dbReference>
<dbReference type="PROSITE" id="PS50885">
    <property type="entry name" value="HAMP"/>
    <property type="match status" value="1"/>
</dbReference>
<evidence type="ECO:0000256" key="2">
    <source>
        <dbReference type="ARBA" id="ARBA00004141"/>
    </source>
</evidence>
<accession>A0ABP6V748</accession>
<evidence type="ECO:0000256" key="11">
    <source>
        <dbReference type="ARBA" id="ARBA00023136"/>
    </source>
</evidence>
<dbReference type="Gene3D" id="3.30.565.10">
    <property type="entry name" value="Histidine kinase-like ATPase, C-terminal domain"/>
    <property type="match status" value="1"/>
</dbReference>
<gene>
    <name evidence="15" type="ORF">GCM10022222_10690</name>
</gene>
<feature type="transmembrane region" description="Helical" evidence="12">
    <location>
        <begin position="76"/>
        <end position="99"/>
    </location>
</feature>
<dbReference type="InterPro" id="IPR004358">
    <property type="entry name" value="Sig_transdc_His_kin-like_C"/>
</dbReference>
<evidence type="ECO:0000256" key="3">
    <source>
        <dbReference type="ARBA" id="ARBA00004236"/>
    </source>
</evidence>
<reference evidence="16" key="1">
    <citation type="journal article" date="2019" name="Int. J. Syst. Evol. Microbiol.">
        <title>The Global Catalogue of Microorganisms (GCM) 10K type strain sequencing project: providing services to taxonomists for standard genome sequencing and annotation.</title>
        <authorList>
            <consortium name="The Broad Institute Genomics Platform"/>
            <consortium name="The Broad Institute Genome Sequencing Center for Infectious Disease"/>
            <person name="Wu L."/>
            <person name="Ma J."/>
        </authorList>
    </citation>
    <scope>NUCLEOTIDE SEQUENCE [LARGE SCALE GENOMIC DNA]</scope>
    <source>
        <strain evidence="16">JCM 16898</strain>
    </source>
</reference>
<dbReference type="SUPFAM" id="SSF47384">
    <property type="entry name" value="Homodimeric domain of signal transducing histidine kinase"/>
    <property type="match status" value="1"/>
</dbReference>
<dbReference type="RefSeq" id="WP_344855900.1">
    <property type="nucleotide sequence ID" value="NZ_BAAAZN010000002.1"/>
</dbReference>
<keyword evidence="6" id="KW-0808">Transferase</keyword>
<comment type="catalytic activity">
    <reaction evidence="1">
        <text>ATP + protein L-histidine = ADP + protein N-phospho-L-histidine.</text>
        <dbReference type="EC" id="2.7.13.3"/>
    </reaction>
</comment>
<evidence type="ECO:0000256" key="9">
    <source>
        <dbReference type="ARBA" id="ARBA00022989"/>
    </source>
</evidence>
<dbReference type="Pfam" id="PF00672">
    <property type="entry name" value="HAMP"/>
    <property type="match status" value="1"/>
</dbReference>
<comment type="subcellular location">
    <subcellularLocation>
        <location evidence="3">Cell membrane</location>
    </subcellularLocation>
    <subcellularLocation>
        <location evidence="2">Membrane</location>
        <topology evidence="2">Multi-pass membrane protein</topology>
    </subcellularLocation>
</comment>
<keyword evidence="8" id="KW-0418">Kinase</keyword>
<comment type="caution">
    <text evidence="15">The sequence shown here is derived from an EMBL/GenBank/DDBJ whole genome shotgun (WGS) entry which is preliminary data.</text>
</comment>
<dbReference type="CDD" id="cd06225">
    <property type="entry name" value="HAMP"/>
    <property type="match status" value="1"/>
</dbReference>
<evidence type="ECO:0000313" key="15">
    <source>
        <dbReference type="EMBL" id="GAA3529596.1"/>
    </source>
</evidence>
<dbReference type="PROSITE" id="PS50109">
    <property type="entry name" value="HIS_KIN"/>
    <property type="match status" value="1"/>
</dbReference>
<dbReference type="InterPro" id="IPR036890">
    <property type="entry name" value="HATPase_C_sf"/>
</dbReference>
<dbReference type="Gene3D" id="6.10.340.10">
    <property type="match status" value="1"/>
</dbReference>
<keyword evidence="10" id="KW-0902">Two-component regulatory system</keyword>
<dbReference type="EMBL" id="BAAAZN010000002">
    <property type="protein sequence ID" value="GAA3529596.1"/>
    <property type="molecule type" value="Genomic_DNA"/>
</dbReference>
<dbReference type="SMART" id="SM00387">
    <property type="entry name" value="HATPase_c"/>
    <property type="match status" value="1"/>
</dbReference>
<dbReference type="SUPFAM" id="SSF55874">
    <property type="entry name" value="ATPase domain of HSP90 chaperone/DNA topoisomerase II/histidine kinase"/>
    <property type="match status" value="1"/>
</dbReference>
<protein>
    <recommendedName>
        <fullName evidence="4">histidine kinase</fullName>
        <ecNumber evidence="4">2.7.13.3</ecNumber>
    </recommendedName>
</protein>
<dbReference type="PANTHER" id="PTHR45436">
    <property type="entry name" value="SENSOR HISTIDINE KINASE YKOH"/>
    <property type="match status" value="1"/>
</dbReference>
<evidence type="ECO:0000256" key="5">
    <source>
        <dbReference type="ARBA" id="ARBA00022553"/>
    </source>
</evidence>
<evidence type="ECO:0000256" key="10">
    <source>
        <dbReference type="ARBA" id="ARBA00023012"/>
    </source>
</evidence>
<dbReference type="SMART" id="SM00388">
    <property type="entry name" value="HisKA"/>
    <property type="match status" value="1"/>
</dbReference>
<dbReference type="PRINTS" id="PR00344">
    <property type="entry name" value="BCTRLSENSOR"/>
</dbReference>
<dbReference type="Proteomes" id="UP001500689">
    <property type="component" value="Unassembled WGS sequence"/>
</dbReference>
<feature type="domain" description="HAMP" evidence="14">
    <location>
        <begin position="100"/>
        <end position="153"/>
    </location>
</feature>
<dbReference type="SMART" id="SM00304">
    <property type="entry name" value="HAMP"/>
    <property type="match status" value="1"/>
</dbReference>
<dbReference type="InterPro" id="IPR050428">
    <property type="entry name" value="TCS_sensor_his_kinase"/>
</dbReference>
<evidence type="ECO:0000256" key="4">
    <source>
        <dbReference type="ARBA" id="ARBA00012438"/>
    </source>
</evidence>
<dbReference type="InterPro" id="IPR003660">
    <property type="entry name" value="HAMP_dom"/>
</dbReference>
<evidence type="ECO:0000313" key="16">
    <source>
        <dbReference type="Proteomes" id="UP001500689"/>
    </source>
</evidence>
<organism evidence="15 16">
    <name type="scientific">Amycolatopsis ultiminotia</name>
    <dbReference type="NCBI Taxonomy" id="543629"/>
    <lineage>
        <taxon>Bacteria</taxon>
        <taxon>Bacillati</taxon>
        <taxon>Actinomycetota</taxon>
        <taxon>Actinomycetes</taxon>
        <taxon>Pseudonocardiales</taxon>
        <taxon>Pseudonocardiaceae</taxon>
        <taxon>Amycolatopsis</taxon>
    </lineage>
</organism>
<evidence type="ECO:0000256" key="8">
    <source>
        <dbReference type="ARBA" id="ARBA00022777"/>
    </source>
</evidence>
<name>A0ABP6V748_9PSEU</name>
<evidence type="ECO:0000256" key="6">
    <source>
        <dbReference type="ARBA" id="ARBA00022679"/>
    </source>
</evidence>
<dbReference type="EC" id="2.7.13.3" evidence="4"/>
<sequence length="371" mass="39265">MKRWTLGARLTLIYTVLTAVTGAALLGLTLLLASSVLPEEGVKGQLALGPGHADAASSFPKDTEIVDLRAAVQDSLVRTGAVALLAAAAVAALLGWFMARRALRPVRHITATAQQVADQDLGTRIQMSGPDDEIKELADTFDRMLARLEWSFAGQRRFIANAAHELKTPVAGQRAVAEVAVAHPGAPAETVALGRKFLVSTAHQQRLLDSLLALAQNPGTVAESDVVDLAQLTGEIVRAHPGHGIEVREDFDSAEVRGDPVLLEQLVRNLVDNAFRYNTPEGWLSARTARSADTGECVLEIANTGAPLGQDDATRLFEPFLRLCLDHPSRPPGSGLGLSVVRAIAEAHGGSATARPRDSGGLMVEVHLPAA</sequence>
<dbReference type="Gene3D" id="1.10.287.130">
    <property type="match status" value="1"/>
</dbReference>
<evidence type="ECO:0000256" key="12">
    <source>
        <dbReference type="SAM" id="Phobius"/>
    </source>
</evidence>
<feature type="transmembrane region" description="Helical" evidence="12">
    <location>
        <begin position="12"/>
        <end position="33"/>
    </location>
</feature>
<proteinExistence type="predicted"/>
<dbReference type="InterPro" id="IPR036097">
    <property type="entry name" value="HisK_dim/P_sf"/>
</dbReference>
<evidence type="ECO:0000256" key="7">
    <source>
        <dbReference type="ARBA" id="ARBA00022692"/>
    </source>
</evidence>
<keyword evidence="9 12" id="KW-1133">Transmembrane helix</keyword>
<feature type="domain" description="Histidine kinase" evidence="13">
    <location>
        <begin position="161"/>
        <end position="371"/>
    </location>
</feature>
<dbReference type="InterPro" id="IPR005467">
    <property type="entry name" value="His_kinase_dom"/>
</dbReference>
<evidence type="ECO:0000259" key="14">
    <source>
        <dbReference type="PROSITE" id="PS50885"/>
    </source>
</evidence>
<keyword evidence="11 12" id="KW-0472">Membrane</keyword>
<dbReference type="PANTHER" id="PTHR45436:SF15">
    <property type="entry name" value="SENSOR HISTIDINE KINASE CUSS"/>
    <property type="match status" value="1"/>
</dbReference>